<proteinExistence type="predicted"/>
<evidence type="ECO:0000313" key="1">
    <source>
        <dbReference type="EMBL" id="RWX49978.1"/>
    </source>
</evidence>
<reference evidence="1 2" key="1">
    <citation type="submission" date="2017-01" db="EMBL/GenBank/DDBJ databases">
        <title>The cable genome- insights into the physiology and evolution of filamentous bacteria capable of sulfide oxidation via long distance electron transfer.</title>
        <authorList>
            <person name="Schreiber L."/>
            <person name="Bjerg J.T."/>
            <person name="Boggild A."/>
            <person name="Van De Vossenberg J."/>
            <person name="Meysman F."/>
            <person name="Nielsen L.P."/>
            <person name="Schramm A."/>
            <person name="Kjeldsen K.U."/>
        </authorList>
    </citation>
    <scope>NUCLEOTIDE SEQUENCE [LARGE SCALE GENOMIC DNA]</scope>
    <source>
        <strain evidence="1">A5</strain>
    </source>
</reference>
<comment type="caution">
    <text evidence="1">The sequence shown here is derived from an EMBL/GenBank/DDBJ whole genome shotgun (WGS) entry which is preliminary data.</text>
</comment>
<name>A0A444JA57_9BACT</name>
<sequence>MMFRRIVAVKAIRFRAVRCKDTVCLLRMQLLQKGVILRSVEFLQML</sequence>
<dbReference type="EMBL" id="MTKS01000417">
    <property type="protein sequence ID" value="RWX49978.1"/>
    <property type="molecule type" value="Genomic_DNA"/>
</dbReference>
<organism evidence="1 2">
    <name type="scientific">Candidatus Electrothrix marina</name>
    <dbReference type="NCBI Taxonomy" id="1859130"/>
    <lineage>
        <taxon>Bacteria</taxon>
        <taxon>Pseudomonadati</taxon>
        <taxon>Thermodesulfobacteriota</taxon>
        <taxon>Desulfobulbia</taxon>
        <taxon>Desulfobulbales</taxon>
        <taxon>Desulfobulbaceae</taxon>
        <taxon>Candidatus Electrothrix</taxon>
    </lineage>
</organism>
<gene>
    <name evidence="1" type="ORF">VU01_14173</name>
</gene>
<evidence type="ECO:0000313" key="2">
    <source>
        <dbReference type="Proteomes" id="UP000288892"/>
    </source>
</evidence>
<keyword evidence="2" id="KW-1185">Reference proteome</keyword>
<dbReference type="Proteomes" id="UP000288892">
    <property type="component" value="Unassembled WGS sequence"/>
</dbReference>
<accession>A0A444JA57</accession>
<dbReference type="AlphaFoldDB" id="A0A444JA57"/>
<protein>
    <submittedName>
        <fullName evidence="1">Uncharacterized protein</fullName>
    </submittedName>
</protein>